<proteinExistence type="predicted"/>
<evidence type="ECO:0000256" key="2">
    <source>
        <dbReference type="SAM" id="SignalP"/>
    </source>
</evidence>
<dbReference type="EMBL" id="BJYK01000011">
    <property type="protein sequence ID" value="GEN81319.1"/>
    <property type="molecule type" value="Genomic_DNA"/>
</dbReference>
<feature type="signal peptide" evidence="2">
    <location>
        <begin position="1"/>
        <end position="26"/>
    </location>
</feature>
<reference evidence="4 5" key="1">
    <citation type="submission" date="2019-07" db="EMBL/GenBank/DDBJ databases">
        <title>Whole genome shotgun sequence of Actinotalea fermentans NBRC 105374.</title>
        <authorList>
            <person name="Hosoyama A."/>
            <person name="Uohara A."/>
            <person name="Ohji S."/>
            <person name="Ichikawa N."/>
        </authorList>
    </citation>
    <scope>NUCLEOTIDE SEQUENCE [LARGE SCALE GENOMIC DNA]</scope>
    <source>
        <strain evidence="4 5">NBRC 105374</strain>
    </source>
</reference>
<accession>A0A511Z1J7</accession>
<evidence type="ECO:0000313" key="5">
    <source>
        <dbReference type="Proteomes" id="UP000321484"/>
    </source>
</evidence>
<dbReference type="RefSeq" id="WP_034246272.1">
    <property type="nucleotide sequence ID" value="NZ_BJYK01000011.1"/>
</dbReference>
<evidence type="ECO:0000313" key="4">
    <source>
        <dbReference type="EMBL" id="GEN81319.1"/>
    </source>
</evidence>
<feature type="compositionally biased region" description="Low complexity" evidence="1">
    <location>
        <begin position="33"/>
        <end position="44"/>
    </location>
</feature>
<gene>
    <name evidence="4" type="ORF">AFE02nite_30530</name>
</gene>
<feature type="compositionally biased region" description="Low complexity" evidence="1">
    <location>
        <begin position="53"/>
        <end position="65"/>
    </location>
</feature>
<evidence type="ECO:0000259" key="3">
    <source>
        <dbReference type="Pfam" id="PF24837"/>
    </source>
</evidence>
<dbReference type="OrthoDB" id="3393679at2"/>
<evidence type="ECO:0000256" key="1">
    <source>
        <dbReference type="SAM" id="MobiDB-lite"/>
    </source>
</evidence>
<feature type="chain" id="PRO_5039027655" description="AMIN-like domain-containing protein" evidence="2">
    <location>
        <begin position="27"/>
        <end position="228"/>
    </location>
</feature>
<dbReference type="Pfam" id="PF24837">
    <property type="entry name" value="AMIN-like"/>
    <property type="match status" value="1"/>
</dbReference>
<keyword evidence="5" id="KW-1185">Reference proteome</keyword>
<feature type="region of interest" description="Disordered" evidence="1">
    <location>
        <begin position="23"/>
        <end position="100"/>
    </location>
</feature>
<dbReference type="AlphaFoldDB" id="A0A511Z1J7"/>
<dbReference type="InterPro" id="IPR056303">
    <property type="entry name" value="AMIN-like"/>
</dbReference>
<organism evidence="4 5">
    <name type="scientific">Actinotalea fermentans</name>
    <dbReference type="NCBI Taxonomy" id="43671"/>
    <lineage>
        <taxon>Bacteria</taxon>
        <taxon>Bacillati</taxon>
        <taxon>Actinomycetota</taxon>
        <taxon>Actinomycetes</taxon>
        <taxon>Micrococcales</taxon>
        <taxon>Cellulomonadaceae</taxon>
        <taxon>Actinotalea</taxon>
    </lineage>
</organism>
<dbReference type="Proteomes" id="UP000321484">
    <property type="component" value="Unassembled WGS sequence"/>
</dbReference>
<keyword evidence="2" id="KW-0732">Signal</keyword>
<sequence>MRTRRSAPVPALLSAMALTLPLAACTGDDGDTPPETVTVTVGPDQGEDDGGQSASPTPSAEPSTPVTQSPAAEPLNEPGADDAPFVANTEPDTNSGSGLVEATNLRFGRHDGYDRLVLDLGGSGEPSWRVEYVGEARGQASGELVVLSGDAVLRMDVQGVMYPGEDGAADYTGPDVIAPPPGGAIREVVVDSVFEGTMEIFVGVAAETPFRAYLLESPTRLILDVQNP</sequence>
<name>A0A511Z1J7_9CELL</name>
<feature type="domain" description="AMIN-like" evidence="3">
    <location>
        <begin position="102"/>
        <end position="226"/>
    </location>
</feature>
<protein>
    <recommendedName>
        <fullName evidence="3">AMIN-like domain-containing protein</fullName>
    </recommendedName>
</protein>
<comment type="caution">
    <text evidence="4">The sequence shown here is derived from an EMBL/GenBank/DDBJ whole genome shotgun (WGS) entry which is preliminary data.</text>
</comment>